<feature type="site" description="Important for catalytic activity, responsible for pKa modulation of the active site Glu and correct orientation of both the proton donor and substrate" evidence="5">
    <location>
        <position position="129"/>
    </location>
</feature>
<evidence type="ECO:0000313" key="9">
    <source>
        <dbReference type="Proteomes" id="UP000295008"/>
    </source>
</evidence>
<dbReference type="PANTHER" id="PTHR42812">
    <property type="entry name" value="BETA-XYLOSIDASE"/>
    <property type="match status" value="1"/>
</dbReference>
<reference evidence="8 9" key="1">
    <citation type="submission" date="2019-03" db="EMBL/GenBank/DDBJ databases">
        <title>Genomic Encyclopedia of Type Strains, Phase IV (KMG-IV): sequencing the most valuable type-strain genomes for metagenomic binning, comparative biology and taxonomic classification.</title>
        <authorList>
            <person name="Goeker M."/>
        </authorList>
    </citation>
    <scope>NUCLEOTIDE SEQUENCE [LARGE SCALE GENOMIC DNA]</scope>
    <source>
        <strain evidence="8 9">LX-B</strain>
    </source>
</reference>
<evidence type="ECO:0000256" key="4">
    <source>
        <dbReference type="PIRSR" id="PIRSR606710-1"/>
    </source>
</evidence>
<accession>A0A4V6NGS9</accession>
<name>A0A4V6NGS9_HYDET</name>
<evidence type="ECO:0000256" key="2">
    <source>
        <dbReference type="ARBA" id="ARBA00022801"/>
    </source>
</evidence>
<comment type="similarity">
    <text evidence="1 6">Belongs to the glycosyl hydrolase 43 family.</text>
</comment>
<dbReference type="InterPro" id="IPR051795">
    <property type="entry name" value="Glycosyl_Hydrlase_43"/>
</dbReference>
<dbReference type="Gene3D" id="2.60.120.200">
    <property type="match status" value="1"/>
</dbReference>
<gene>
    <name evidence="8" type="ORF">EDC14_102423</name>
</gene>
<dbReference type="Gene3D" id="2.115.10.20">
    <property type="entry name" value="Glycosyl hydrolase domain, family 43"/>
    <property type="match status" value="1"/>
</dbReference>
<dbReference type="GO" id="GO:0005975">
    <property type="term" value="P:carbohydrate metabolic process"/>
    <property type="evidence" value="ECO:0007669"/>
    <property type="project" value="InterPro"/>
</dbReference>
<feature type="active site" description="Proton donor" evidence="4">
    <location>
        <position position="188"/>
    </location>
</feature>
<protein>
    <submittedName>
        <fullName evidence="8">Xylan 1,4-beta-xylosidase</fullName>
    </submittedName>
</protein>
<feature type="domain" description="Beta-xylosidase C-terminal Concanavalin A-like" evidence="7">
    <location>
        <begin position="325"/>
        <end position="524"/>
    </location>
</feature>
<dbReference type="Proteomes" id="UP000295008">
    <property type="component" value="Unassembled WGS sequence"/>
</dbReference>
<dbReference type="InterPro" id="IPR013320">
    <property type="entry name" value="ConA-like_dom_sf"/>
</dbReference>
<dbReference type="Pfam" id="PF04616">
    <property type="entry name" value="Glyco_hydro_43"/>
    <property type="match status" value="1"/>
</dbReference>
<dbReference type="InterPro" id="IPR041542">
    <property type="entry name" value="GH43_C2"/>
</dbReference>
<dbReference type="PANTHER" id="PTHR42812:SF12">
    <property type="entry name" value="BETA-XYLOSIDASE-RELATED"/>
    <property type="match status" value="1"/>
</dbReference>
<evidence type="ECO:0000256" key="1">
    <source>
        <dbReference type="ARBA" id="ARBA00009865"/>
    </source>
</evidence>
<proteinExistence type="inferred from homology"/>
<dbReference type="SUPFAM" id="SSF75005">
    <property type="entry name" value="Arabinanase/levansucrase/invertase"/>
    <property type="match status" value="1"/>
</dbReference>
<keyword evidence="9" id="KW-1185">Reference proteome</keyword>
<feature type="active site" description="Proton acceptor" evidence="4">
    <location>
        <position position="16"/>
    </location>
</feature>
<keyword evidence="3 6" id="KW-0326">Glycosidase</keyword>
<dbReference type="SUPFAM" id="SSF49899">
    <property type="entry name" value="Concanavalin A-like lectins/glucanases"/>
    <property type="match status" value="1"/>
</dbReference>
<organism evidence="8 9">
    <name type="scientific">Hydrogenispora ethanolica</name>
    <dbReference type="NCBI Taxonomy" id="1082276"/>
    <lineage>
        <taxon>Bacteria</taxon>
        <taxon>Bacillati</taxon>
        <taxon>Bacillota</taxon>
        <taxon>Hydrogenispora</taxon>
    </lineage>
</organism>
<dbReference type="EMBL" id="SLUN01000024">
    <property type="protein sequence ID" value="TCL62557.1"/>
    <property type="molecule type" value="Genomic_DNA"/>
</dbReference>
<dbReference type="Pfam" id="PF17851">
    <property type="entry name" value="GH43_C2"/>
    <property type="match status" value="1"/>
</dbReference>
<dbReference type="InterPro" id="IPR006710">
    <property type="entry name" value="Glyco_hydro_43"/>
</dbReference>
<sequence>MMRPINNPILRGFNPDPSIIRVGEDYYIATSTFEWFPGVQIHHSRDLVHWKLIAHPLNRTSQLNMIGNPASGGVWAPCLSWDGGLFYLIYTDVKTLYTPAKDTHNYLVTSRDIAGEWSDPVYLNSSGFDPSLFHDDDGRKWLVNMVTDHRRGKNRFGGILLQEYSVESQRLIGPVYNIFHGTALGSTEGPHLYKRNGYYYLITAEGGTSLGHAVTMARSTSITGPYEVDPENPVLTSREDPAWPLQKAGHADLVETQTGEWYMVHLCGRPIPSMGRYPLGRETAIQKMVWTPDHWLRLQSGGKKPQLQVPAPGLPEFLHPSETVRDDFDTPELNIHFQTLRIPFTEDIGSLTERPGYLRLKGRESLSSRHRQSLVARRQQAFSYTSSTCVEFEPENYKQMAGLICLYDHENFYYLLISRDSEKGGKYLTIWSCDNNVFDYPARQDVCIESWRRCYLKVEVNYHRMRFFYAPDGEHWTPIGPVLDASRLSDGYCREGKFTGAFVGLCCQDLNGSGKHADFDYFEYLERESGTPE</sequence>
<evidence type="ECO:0000256" key="5">
    <source>
        <dbReference type="PIRSR" id="PIRSR606710-2"/>
    </source>
</evidence>
<comment type="caution">
    <text evidence="8">The sequence shown here is derived from an EMBL/GenBank/DDBJ whole genome shotgun (WGS) entry which is preliminary data.</text>
</comment>
<dbReference type="InterPro" id="IPR023296">
    <property type="entry name" value="Glyco_hydro_beta-prop_sf"/>
</dbReference>
<keyword evidence="2 6" id="KW-0378">Hydrolase</keyword>
<evidence type="ECO:0000256" key="3">
    <source>
        <dbReference type="ARBA" id="ARBA00023295"/>
    </source>
</evidence>
<evidence type="ECO:0000259" key="7">
    <source>
        <dbReference type="Pfam" id="PF17851"/>
    </source>
</evidence>
<evidence type="ECO:0000256" key="6">
    <source>
        <dbReference type="RuleBase" id="RU361187"/>
    </source>
</evidence>
<dbReference type="CDD" id="cd09000">
    <property type="entry name" value="GH43_SXA-like"/>
    <property type="match status" value="1"/>
</dbReference>
<evidence type="ECO:0000313" key="8">
    <source>
        <dbReference type="EMBL" id="TCL62557.1"/>
    </source>
</evidence>
<dbReference type="AlphaFoldDB" id="A0A4V6NGS9"/>
<dbReference type="GO" id="GO:0004553">
    <property type="term" value="F:hydrolase activity, hydrolyzing O-glycosyl compounds"/>
    <property type="evidence" value="ECO:0007669"/>
    <property type="project" value="InterPro"/>
</dbReference>